<dbReference type="PANTHER" id="PTHR13847">
    <property type="entry name" value="SARCOSINE DEHYDROGENASE-RELATED"/>
    <property type="match status" value="1"/>
</dbReference>
<evidence type="ECO:0000313" key="4">
    <source>
        <dbReference type="Proteomes" id="UP000613768"/>
    </source>
</evidence>
<dbReference type="Gene3D" id="3.30.9.10">
    <property type="entry name" value="D-Amino Acid Oxidase, subunit A, domain 2"/>
    <property type="match status" value="1"/>
</dbReference>
<dbReference type="PANTHER" id="PTHR13847:SF281">
    <property type="entry name" value="FAD DEPENDENT OXIDOREDUCTASE DOMAIN-CONTAINING PROTEIN"/>
    <property type="match status" value="1"/>
</dbReference>
<dbReference type="GO" id="GO:0005737">
    <property type="term" value="C:cytoplasm"/>
    <property type="evidence" value="ECO:0007669"/>
    <property type="project" value="TreeGrafter"/>
</dbReference>
<sequence>MADTYYQSTRVAPFGPGALRGSEQASVCIIGGGFAGLNTALGCAERGKPGVVLLESKTIGYGASGRNGGFVFGGFSRSEASLLADLGESAAAELYRDTRDAVTLIKRRVHDYRIDCGLEADGVVLANWFRDPQVLRARQQLLRQHFATDWRWLDKQALDRYVMSDRYSAGLLEAEAAQIHPLNYCDGLGRAAAARGVRLFDQSPAIKLERRGRGWCVHTSEGRIEAEQVVLSCGGYLAGLVSAVDRAVMPIATYVMVTEPLGGELHRVLPTQACIYDTRFAFDYYRPLTDSRLLWGGRISIKDRSPNAVKELLRRDLGRVFPHWRDARIDFAWSGLMSYATHEMPQIGQVEPGLWVAQAFGGHGVAPTTLAGELLAAALCEGDNRWQRFARYGFSPTFRPAGLWGAQLTYWWLQAQDAWRDWRESRSRH</sequence>
<evidence type="ECO:0000256" key="1">
    <source>
        <dbReference type="ARBA" id="ARBA00023002"/>
    </source>
</evidence>
<feature type="domain" description="FAD dependent oxidoreductase" evidence="2">
    <location>
        <begin position="27"/>
        <end position="377"/>
    </location>
</feature>
<reference evidence="3 4" key="1">
    <citation type="submission" date="2020-09" db="EMBL/GenBank/DDBJ databases">
        <title>Pseudoxanthomonas sp. CAU 1598 isolated from sand of Yaerae Beach.</title>
        <authorList>
            <person name="Kim W."/>
        </authorList>
    </citation>
    <scope>NUCLEOTIDE SEQUENCE [LARGE SCALE GENOMIC DNA]</scope>
    <source>
        <strain evidence="3 4">CAU 1598</strain>
    </source>
</reference>
<evidence type="ECO:0000259" key="2">
    <source>
        <dbReference type="Pfam" id="PF01266"/>
    </source>
</evidence>
<dbReference type="Pfam" id="PF01266">
    <property type="entry name" value="DAO"/>
    <property type="match status" value="1"/>
</dbReference>
<dbReference type="Gene3D" id="3.50.50.60">
    <property type="entry name" value="FAD/NAD(P)-binding domain"/>
    <property type="match status" value="1"/>
</dbReference>
<dbReference type="InterPro" id="IPR036188">
    <property type="entry name" value="FAD/NAD-bd_sf"/>
</dbReference>
<name>A0AAW3ZGY5_9GAMM</name>
<keyword evidence="4" id="KW-1185">Reference proteome</keyword>
<dbReference type="SUPFAM" id="SSF51905">
    <property type="entry name" value="FAD/NAD(P)-binding domain"/>
    <property type="match status" value="1"/>
</dbReference>
<gene>
    <name evidence="3" type="ORF">IFO71_05965</name>
</gene>
<comment type="caution">
    <text evidence="3">The sequence shown here is derived from an EMBL/GenBank/DDBJ whole genome shotgun (WGS) entry which is preliminary data.</text>
</comment>
<dbReference type="EMBL" id="JACYTR010000008">
    <property type="protein sequence ID" value="MBD8525286.1"/>
    <property type="molecule type" value="Genomic_DNA"/>
</dbReference>
<keyword evidence="1" id="KW-0560">Oxidoreductase</keyword>
<accession>A0AAW3ZGY5</accession>
<dbReference type="RefSeq" id="WP_192028633.1">
    <property type="nucleotide sequence ID" value="NZ_JACYTR010000008.1"/>
</dbReference>
<dbReference type="GO" id="GO:0016491">
    <property type="term" value="F:oxidoreductase activity"/>
    <property type="evidence" value="ECO:0007669"/>
    <property type="project" value="UniProtKB-KW"/>
</dbReference>
<protein>
    <submittedName>
        <fullName evidence="3">FAD-binding oxidoreductase</fullName>
    </submittedName>
</protein>
<proteinExistence type="predicted"/>
<dbReference type="InterPro" id="IPR006076">
    <property type="entry name" value="FAD-dep_OxRdtase"/>
</dbReference>
<evidence type="ECO:0000313" key="3">
    <source>
        <dbReference type="EMBL" id="MBD8525286.1"/>
    </source>
</evidence>
<organism evidence="3 4">
    <name type="scientific">Pseudomarimonas arenosa</name>
    <dbReference type="NCBI Taxonomy" id="2774145"/>
    <lineage>
        <taxon>Bacteria</taxon>
        <taxon>Pseudomonadati</taxon>
        <taxon>Pseudomonadota</taxon>
        <taxon>Gammaproteobacteria</taxon>
        <taxon>Lysobacterales</taxon>
        <taxon>Lysobacteraceae</taxon>
        <taxon>Pseudomarimonas</taxon>
    </lineage>
</organism>
<dbReference type="Proteomes" id="UP000613768">
    <property type="component" value="Unassembled WGS sequence"/>
</dbReference>
<dbReference type="AlphaFoldDB" id="A0AAW3ZGY5"/>